<reference evidence="1 2" key="1">
    <citation type="submission" date="2021-07" db="EMBL/GenBank/DDBJ databases">
        <title>Whole Genome Sequence of Nocardia Iowensis.</title>
        <authorList>
            <person name="Lamm A."/>
            <person name="Collins-Fairclough A.M."/>
            <person name="Bunk B."/>
            <person name="Sproer C."/>
        </authorList>
    </citation>
    <scope>NUCLEOTIDE SEQUENCE [LARGE SCALE GENOMIC DNA]</scope>
    <source>
        <strain evidence="1 2">NRRL 5646</strain>
    </source>
</reference>
<dbReference type="EMBL" id="CP078145">
    <property type="protein sequence ID" value="QXN94070.1"/>
    <property type="molecule type" value="Genomic_DNA"/>
</dbReference>
<evidence type="ECO:0008006" key="3">
    <source>
        <dbReference type="Google" id="ProtNLM"/>
    </source>
</evidence>
<evidence type="ECO:0000313" key="2">
    <source>
        <dbReference type="Proteomes" id="UP000694257"/>
    </source>
</evidence>
<keyword evidence="2" id="KW-1185">Reference proteome</keyword>
<name>A0ABX8S0C9_NOCIO</name>
<sequence>MGFAEYGPGDVVYFPEGPFSGVCGVVREVDARRAKLRIDFGEGLVHREGGVLRER</sequence>
<protein>
    <recommendedName>
        <fullName evidence="3">KOW domain-containing protein</fullName>
    </recommendedName>
</protein>
<gene>
    <name evidence="1" type="ORF">KV110_13995</name>
</gene>
<dbReference type="RefSeq" id="WP_218476494.1">
    <property type="nucleotide sequence ID" value="NZ_BAABJN010000018.1"/>
</dbReference>
<proteinExistence type="predicted"/>
<accession>A0ABX8S0C9</accession>
<evidence type="ECO:0000313" key="1">
    <source>
        <dbReference type="EMBL" id="QXN94070.1"/>
    </source>
</evidence>
<organism evidence="1 2">
    <name type="scientific">Nocardia iowensis</name>
    <dbReference type="NCBI Taxonomy" id="204891"/>
    <lineage>
        <taxon>Bacteria</taxon>
        <taxon>Bacillati</taxon>
        <taxon>Actinomycetota</taxon>
        <taxon>Actinomycetes</taxon>
        <taxon>Mycobacteriales</taxon>
        <taxon>Nocardiaceae</taxon>
        <taxon>Nocardia</taxon>
    </lineage>
</organism>
<dbReference type="Proteomes" id="UP000694257">
    <property type="component" value="Chromosome"/>
</dbReference>